<dbReference type="GO" id="GO:0000287">
    <property type="term" value="F:magnesium ion binding"/>
    <property type="evidence" value="ECO:0007669"/>
    <property type="project" value="UniProtKB-UniRule"/>
</dbReference>
<comment type="subunit">
    <text evidence="9">Homodimer.</text>
</comment>
<feature type="binding site" evidence="9">
    <location>
        <position position="114"/>
    </location>
    <ligand>
        <name>anthranilate</name>
        <dbReference type="ChEBI" id="CHEBI:16567"/>
        <label>1</label>
    </ligand>
</feature>
<name>A0A858RQ70_9BACT</name>
<evidence type="ECO:0000313" key="12">
    <source>
        <dbReference type="EMBL" id="QJE99177.1"/>
    </source>
</evidence>
<comment type="caution">
    <text evidence="9">Lacks conserved residue(s) required for the propagation of feature annotation.</text>
</comment>
<dbReference type="InterPro" id="IPR017459">
    <property type="entry name" value="Glycosyl_Trfase_fam3_N_dom"/>
</dbReference>
<protein>
    <recommendedName>
        <fullName evidence="9">Anthranilate phosphoribosyltransferase</fullName>
        <ecNumber evidence="9">2.4.2.18</ecNumber>
    </recommendedName>
</protein>
<dbReference type="SUPFAM" id="SSF52418">
    <property type="entry name" value="Nucleoside phosphorylase/phosphoribosyltransferase catalytic domain"/>
    <property type="match status" value="1"/>
</dbReference>
<evidence type="ECO:0000259" key="10">
    <source>
        <dbReference type="Pfam" id="PF00591"/>
    </source>
</evidence>
<dbReference type="AlphaFoldDB" id="A0A858RQ70"/>
<evidence type="ECO:0000256" key="2">
    <source>
        <dbReference type="ARBA" id="ARBA00022605"/>
    </source>
</evidence>
<evidence type="ECO:0000313" key="13">
    <source>
        <dbReference type="Proteomes" id="UP000501812"/>
    </source>
</evidence>
<evidence type="ECO:0000256" key="5">
    <source>
        <dbReference type="ARBA" id="ARBA00022822"/>
    </source>
</evidence>
<dbReference type="GO" id="GO:0004048">
    <property type="term" value="F:anthranilate phosphoribosyltransferase activity"/>
    <property type="evidence" value="ECO:0007669"/>
    <property type="project" value="UniProtKB-UniRule"/>
</dbReference>
<dbReference type="PANTHER" id="PTHR43285:SF2">
    <property type="entry name" value="ANTHRANILATE PHOSPHORIBOSYLTRANSFERASE"/>
    <property type="match status" value="1"/>
</dbReference>
<organism evidence="12 13">
    <name type="scientific">Luteolibacter luteus</name>
    <dbReference type="NCBI Taxonomy" id="2728835"/>
    <lineage>
        <taxon>Bacteria</taxon>
        <taxon>Pseudomonadati</taxon>
        <taxon>Verrucomicrobiota</taxon>
        <taxon>Verrucomicrobiia</taxon>
        <taxon>Verrucomicrobiales</taxon>
        <taxon>Verrucomicrobiaceae</taxon>
        <taxon>Luteolibacter</taxon>
    </lineage>
</organism>
<proteinExistence type="inferred from homology"/>
<dbReference type="Pfam" id="PF00591">
    <property type="entry name" value="Glycos_transf_3"/>
    <property type="match status" value="1"/>
</dbReference>
<dbReference type="EMBL" id="CP051774">
    <property type="protein sequence ID" value="QJE99177.1"/>
    <property type="molecule type" value="Genomic_DNA"/>
</dbReference>
<feature type="binding site" evidence="9">
    <location>
        <begin position="111"/>
        <end position="119"/>
    </location>
    <ligand>
        <name>5-phospho-alpha-D-ribose 1-diphosphate</name>
        <dbReference type="ChEBI" id="CHEBI:58017"/>
    </ligand>
</feature>
<sequence length="349" mass="37307">MDALIHHLERKEELSPREIAVAAELLLDPNAPDEKKAAILENLSNKGETPAELAGFIEAFLEHAVDPHIGLLDLEGPTIDVCGTGGDKLNMFNVSTTAMFVVAATGAVVLKHGNRGITSKSGGADVLEALNIRIDLPPDGFRDCLEKAGVGFLFAPAYHPAFKAVAGVRKQLAEKGVRTIFNKIGPLMNPAKPQCQLVGVFDREMCPAFAEILQRLGRESAWAVHGTTGDGRSVDELSLMGSTRICKAGLYQDLEDEEVRPRDFGMKHAEVEELQGGDAEVNAAILEAILSGKDTGPKRDMVLLNAGAAIACCGLADDIGDGIEISRRLIDDGSALDRLRLLQDVAKRA</sequence>
<dbReference type="KEGG" id="luo:HHL09_02795"/>
<dbReference type="SUPFAM" id="SSF47648">
    <property type="entry name" value="Nucleoside phosphorylase/phosphoribosyltransferase N-terminal domain"/>
    <property type="match status" value="1"/>
</dbReference>
<comment type="similarity">
    <text evidence="8">In the C-terminal section; belongs to the anthranilate phosphoribosyltransferase family.</text>
</comment>
<keyword evidence="5 9" id="KW-0822">Tryptophan biosynthesis</keyword>
<evidence type="ECO:0000256" key="7">
    <source>
        <dbReference type="ARBA" id="ARBA00052328"/>
    </source>
</evidence>
<dbReference type="HAMAP" id="MF_00211">
    <property type="entry name" value="TrpD"/>
    <property type="match status" value="1"/>
</dbReference>
<feature type="binding site" evidence="9">
    <location>
        <position position="235"/>
    </location>
    <ligand>
        <name>Mg(2+)</name>
        <dbReference type="ChEBI" id="CHEBI:18420"/>
        <label>2</label>
    </ligand>
</feature>
<dbReference type="GO" id="GO:0000162">
    <property type="term" value="P:L-tryptophan biosynthetic process"/>
    <property type="evidence" value="ECO:0007669"/>
    <property type="project" value="UniProtKB-UniRule"/>
</dbReference>
<dbReference type="InterPro" id="IPR000312">
    <property type="entry name" value="Glycosyl_Trfase_fam3"/>
</dbReference>
<comment type="cofactor">
    <cofactor evidence="9">
        <name>Mg(2+)</name>
        <dbReference type="ChEBI" id="CHEBI:18420"/>
    </cofactor>
    <text evidence="9">Binds 2 magnesium ions per monomer.</text>
</comment>
<evidence type="ECO:0000256" key="8">
    <source>
        <dbReference type="ARBA" id="ARBA00061188"/>
    </source>
</evidence>
<dbReference type="Gene3D" id="3.40.1030.10">
    <property type="entry name" value="Nucleoside phosphorylase/phosphoribosyltransferase catalytic domain"/>
    <property type="match status" value="1"/>
</dbReference>
<dbReference type="EC" id="2.4.2.18" evidence="9"/>
<dbReference type="Pfam" id="PF02885">
    <property type="entry name" value="Glycos_trans_3N"/>
    <property type="match status" value="1"/>
</dbReference>
<comment type="function">
    <text evidence="9">Catalyzes the transfer of the phosphoribosyl group of 5-phosphorylribose-1-pyrophosphate (PRPP) to anthranilate to yield N-(5'-phosphoribosyl)-anthranilate (PRA).</text>
</comment>
<feature type="binding site" evidence="9">
    <location>
        <begin position="93"/>
        <end position="96"/>
    </location>
    <ligand>
        <name>5-phospho-alpha-D-ribose 1-diphosphate</name>
        <dbReference type="ChEBI" id="CHEBI:58017"/>
    </ligand>
</feature>
<comment type="catalytic activity">
    <reaction evidence="7 9">
        <text>N-(5-phospho-beta-D-ribosyl)anthranilate + diphosphate = 5-phospho-alpha-D-ribose 1-diphosphate + anthranilate</text>
        <dbReference type="Rhea" id="RHEA:11768"/>
        <dbReference type="ChEBI" id="CHEBI:16567"/>
        <dbReference type="ChEBI" id="CHEBI:18277"/>
        <dbReference type="ChEBI" id="CHEBI:33019"/>
        <dbReference type="ChEBI" id="CHEBI:58017"/>
        <dbReference type="EC" id="2.4.2.18"/>
    </reaction>
</comment>
<dbReference type="GO" id="GO:0005829">
    <property type="term" value="C:cytosol"/>
    <property type="evidence" value="ECO:0007669"/>
    <property type="project" value="TreeGrafter"/>
</dbReference>
<dbReference type="NCBIfam" id="TIGR01245">
    <property type="entry name" value="trpD"/>
    <property type="match status" value="1"/>
</dbReference>
<evidence type="ECO:0000256" key="9">
    <source>
        <dbReference type="HAMAP-Rule" id="MF_00211"/>
    </source>
</evidence>
<comment type="similarity">
    <text evidence="9">Belongs to the anthranilate phosphoribosyltransferase family.</text>
</comment>
<comment type="pathway">
    <text evidence="1 9">Amino-acid biosynthesis; L-tryptophan biosynthesis; L-tryptophan from chorismate: step 2/5.</text>
</comment>
<keyword evidence="6 9" id="KW-0057">Aromatic amino acid biosynthesis</keyword>
<feature type="binding site" evidence="9">
    <location>
        <position position="123"/>
    </location>
    <ligand>
        <name>5-phospho-alpha-D-ribose 1-diphosphate</name>
        <dbReference type="ChEBI" id="CHEBI:58017"/>
    </ligand>
</feature>
<dbReference type="InterPro" id="IPR035902">
    <property type="entry name" value="Nuc_phospho_transferase"/>
</dbReference>
<feature type="domain" description="Glycosyl transferase family 3 N-terminal" evidence="11">
    <location>
        <begin position="4"/>
        <end position="64"/>
    </location>
</feature>
<feature type="domain" description="Glycosyl transferase family 3" evidence="10">
    <location>
        <begin position="76"/>
        <end position="336"/>
    </location>
</feature>
<evidence type="ECO:0000256" key="6">
    <source>
        <dbReference type="ARBA" id="ARBA00023141"/>
    </source>
</evidence>
<feature type="binding site" evidence="9">
    <location>
        <position position="83"/>
    </location>
    <ligand>
        <name>anthranilate</name>
        <dbReference type="ChEBI" id="CHEBI:16567"/>
        <label>1</label>
    </ligand>
</feature>
<keyword evidence="13" id="KW-1185">Reference proteome</keyword>
<evidence type="ECO:0000256" key="1">
    <source>
        <dbReference type="ARBA" id="ARBA00004907"/>
    </source>
</evidence>
<evidence type="ECO:0000259" key="11">
    <source>
        <dbReference type="Pfam" id="PF02885"/>
    </source>
</evidence>
<keyword evidence="4 9" id="KW-0808">Transferase</keyword>
<dbReference type="InterPro" id="IPR036320">
    <property type="entry name" value="Glycosyl_Trfase_fam3_N_dom_sf"/>
</dbReference>
<dbReference type="PANTHER" id="PTHR43285">
    <property type="entry name" value="ANTHRANILATE PHOSPHORIBOSYLTRANSFERASE"/>
    <property type="match status" value="1"/>
</dbReference>
<evidence type="ECO:0000256" key="3">
    <source>
        <dbReference type="ARBA" id="ARBA00022676"/>
    </source>
</evidence>
<keyword evidence="3 9" id="KW-0328">Glycosyltransferase</keyword>
<dbReference type="UniPathway" id="UPA00035">
    <property type="reaction ID" value="UER00041"/>
</dbReference>
<feature type="binding site" evidence="9">
    <location>
        <begin position="86"/>
        <end position="87"/>
    </location>
    <ligand>
        <name>5-phospho-alpha-D-ribose 1-diphosphate</name>
        <dbReference type="ChEBI" id="CHEBI:58017"/>
    </ligand>
</feature>
<dbReference type="FunFam" id="3.40.1030.10:FF:000002">
    <property type="entry name" value="Anthranilate phosphoribosyltransferase"/>
    <property type="match status" value="1"/>
</dbReference>
<feature type="binding site" evidence="9">
    <location>
        <position position="169"/>
    </location>
    <ligand>
        <name>anthranilate</name>
        <dbReference type="ChEBI" id="CHEBI:16567"/>
        <label>2</label>
    </ligand>
</feature>
<keyword evidence="9" id="KW-0460">Magnesium</keyword>
<gene>
    <name evidence="9 12" type="primary">trpD</name>
    <name evidence="12" type="ORF">HHL09_02795</name>
</gene>
<feature type="binding site" evidence="9">
    <location>
        <position position="83"/>
    </location>
    <ligand>
        <name>5-phospho-alpha-D-ribose 1-diphosphate</name>
        <dbReference type="ChEBI" id="CHEBI:58017"/>
    </ligand>
</feature>
<dbReference type="InterPro" id="IPR005940">
    <property type="entry name" value="Anthranilate_Pribosyl_Tfrase"/>
</dbReference>
<reference evidence="12 13" key="1">
    <citation type="submission" date="2020-04" db="EMBL/GenBank/DDBJ databases">
        <title>Luteolibacter sp. G-1-1-1 isolated from soil.</title>
        <authorList>
            <person name="Dahal R.H."/>
        </authorList>
    </citation>
    <scope>NUCLEOTIDE SEQUENCE [LARGE SCALE GENOMIC DNA]</scope>
    <source>
        <strain evidence="12 13">G-1-1-1</strain>
    </source>
</reference>
<feature type="binding site" evidence="9">
    <location>
        <position position="236"/>
    </location>
    <ligand>
        <name>Mg(2+)</name>
        <dbReference type="ChEBI" id="CHEBI:18420"/>
        <label>1</label>
    </ligand>
</feature>
<dbReference type="Proteomes" id="UP000501812">
    <property type="component" value="Chromosome"/>
</dbReference>
<dbReference type="Gene3D" id="1.20.970.10">
    <property type="entry name" value="Transferase, Pyrimidine Nucleoside Phosphorylase, Chain C"/>
    <property type="match status" value="1"/>
</dbReference>
<keyword evidence="2 9" id="KW-0028">Amino-acid biosynthesis</keyword>
<evidence type="ECO:0000256" key="4">
    <source>
        <dbReference type="ARBA" id="ARBA00022679"/>
    </source>
</evidence>
<feature type="binding site" evidence="9">
    <location>
        <position position="236"/>
    </location>
    <ligand>
        <name>Mg(2+)</name>
        <dbReference type="ChEBI" id="CHEBI:18420"/>
        <label>2</label>
    </ligand>
</feature>
<accession>A0A858RQ70</accession>
<feature type="binding site" evidence="9">
    <location>
        <position position="95"/>
    </location>
    <ligand>
        <name>Mg(2+)</name>
        <dbReference type="ChEBI" id="CHEBI:18420"/>
        <label>1</label>
    </ligand>
</feature>
<keyword evidence="9" id="KW-0479">Metal-binding</keyword>